<dbReference type="EMBL" id="ML211641">
    <property type="protein sequence ID" value="TFK81191.1"/>
    <property type="molecule type" value="Genomic_DNA"/>
</dbReference>
<evidence type="ECO:0000313" key="2">
    <source>
        <dbReference type="EMBL" id="TFK81191.1"/>
    </source>
</evidence>
<dbReference type="STRING" id="1314778.A0A5C3NV67"/>
<organism evidence="2 3">
    <name type="scientific">Polyporus arcularius HHB13444</name>
    <dbReference type="NCBI Taxonomy" id="1314778"/>
    <lineage>
        <taxon>Eukaryota</taxon>
        <taxon>Fungi</taxon>
        <taxon>Dikarya</taxon>
        <taxon>Basidiomycota</taxon>
        <taxon>Agaricomycotina</taxon>
        <taxon>Agaricomycetes</taxon>
        <taxon>Polyporales</taxon>
        <taxon>Polyporaceae</taxon>
        <taxon>Polyporus</taxon>
    </lineage>
</organism>
<accession>A0A5C3NV67</accession>
<feature type="region of interest" description="Disordered" evidence="1">
    <location>
        <begin position="401"/>
        <end position="440"/>
    </location>
</feature>
<feature type="region of interest" description="Disordered" evidence="1">
    <location>
        <begin position="96"/>
        <end position="169"/>
    </location>
</feature>
<reference evidence="2 3" key="1">
    <citation type="journal article" date="2019" name="Nat. Ecol. Evol.">
        <title>Megaphylogeny resolves global patterns of mushroom evolution.</title>
        <authorList>
            <person name="Varga T."/>
            <person name="Krizsan K."/>
            <person name="Foldi C."/>
            <person name="Dima B."/>
            <person name="Sanchez-Garcia M."/>
            <person name="Sanchez-Ramirez S."/>
            <person name="Szollosi G.J."/>
            <person name="Szarkandi J.G."/>
            <person name="Papp V."/>
            <person name="Albert L."/>
            <person name="Andreopoulos W."/>
            <person name="Angelini C."/>
            <person name="Antonin V."/>
            <person name="Barry K.W."/>
            <person name="Bougher N.L."/>
            <person name="Buchanan P."/>
            <person name="Buyck B."/>
            <person name="Bense V."/>
            <person name="Catcheside P."/>
            <person name="Chovatia M."/>
            <person name="Cooper J."/>
            <person name="Damon W."/>
            <person name="Desjardin D."/>
            <person name="Finy P."/>
            <person name="Geml J."/>
            <person name="Haridas S."/>
            <person name="Hughes K."/>
            <person name="Justo A."/>
            <person name="Karasinski D."/>
            <person name="Kautmanova I."/>
            <person name="Kiss B."/>
            <person name="Kocsube S."/>
            <person name="Kotiranta H."/>
            <person name="LaButti K.M."/>
            <person name="Lechner B.E."/>
            <person name="Liimatainen K."/>
            <person name="Lipzen A."/>
            <person name="Lukacs Z."/>
            <person name="Mihaltcheva S."/>
            <person name="Morgado L.N."/>
            <person name="Niskanen T."/>
            <person name="Noordeloos M.E."/>
            <person name="Ohm R.A."/>
            <person name="Ortiz-Santana B."/>
            <person name="Ovrebo C."/>
            <person name="Racz N."/>
            <person name="Riley R."/>
            <person name="Savchenko A."/>
            <person name="Shiryaev A."/>
            <person name="Soop K."/>
            <person name="Spirin V."/>
            <person name="Szebenyi C."/>
            <person name="Tomsovsky M."/>
            <person name="Tulloss R.E."/>
            <person name="Uehling J."/>
            <person name="Grigoriev I.V."/>
            <person name="Vagvolgyi C."/>
            <person name="Papp T."/>
            <person name="Martin F.M."/>
            <person name="Miettinen O."/>
            <person name="Hibbett D.S."/>
            <person name="Nagy L.G."/>
        </authorList>
    </citation>
    <scope>NUCLEOTIDE SEQUENCE [LARGE SCALE GENOMIC DNA]</scope>
    <source>
        <strain evidence="2 3">HHB13444</strain>
    </source>
</reference>
<feature type="compositionally biased region" description="Polar residues" evidence="1">
    <location>
        <begin position="105"/>
        <end position="117"/>
    </location>
</feature>
<keyword evidence="3" id="KW-1185">Reference proteome</keyword>
<protein>
    <submittedName>
        <fullName evidence="2">Uncharacterized protein</fullName>
    </submittedName>
</protein>
<gene>
    <name evidence="2" type="ORF">K466DRAFT_667270</name>
</gene>
<dbReference type="Proteomes" id="UP000308197">
    <property type="component" value="Unassembled WGS sequence"/>
</dbReference>
<evidence type="ECO:0000256" key="1">
    <source>
        <dbReference type="SAM" id="MobiDB-lite"/>
    </source>
</evidence>
<proteinExistence type="predicted"/>
<sequence>MIFCSRYILTQSPSPVPHVAPLPSPTMSTTTAQPAHAPLIVDMDRAHTDEKVVARLSPPTPLVPLAKDDDLNAEGKRQLTFIVALGYDGVQPAHMKKRKEAAVTGEQTPASDDTQPSPHIPREIPSLVGHATPGRNTSDSDSARSPIDPPGLREQIPSTGDQAVEATPMEVRVEDIDESARPPVVEEPAELDAIFSIDPRVFEWELVYDVSDPIFQLEPTPVEPDLSRYSVFGLPQLDTYIPDDLLPDSLLVHDIDNITRVHFGDSDTQCRRPPVRRYVRIYPKPSGQQGESLHAYEGRDTSKAARSAHLYLQSTNRLGSGSHSFVYRAPLTLRLDGDSGKCTTATVAVKTAHKECGAHLMLDKEATAYNAFPRELMEDTSRPMPDISGTDGAATSLDAVMTSESADEPPSVSHSHDADCLGPAAQSSASAELPRPASRMPVIEGGPAVVPKFYGYYGALNADGTLHSERHGLQTYCDIDEACYVDWPTRLLLVEECGRPIQPYYMTREEREKVVALTERLHKAGFVNGSPYPRNMLSQPGPFLSHATDGRRTLRATVSLTSDAQKYCRFFPRPDMNSSGIVATLT</sequence>
<evidence type="ECO:0000313" key="3">
    <source>
        <dbReference type="Proteomes" id="UP000308197"/>
    </source>
</evidence>
<name>A0A5C3NV67_9APHY</name>
<dbReference type="InParanoid" id="A0A5C3NV67"/>
<dbReference type="AlphaFoldDB" id="A0A5C3NV67"/>